<evidence type="ECO:0000313" key="2">
    <source>
        <dbReference type="Proteomes" id="UP001162992"/>
    </source>
</evidence>
<reference evidence="2" key="1">
    <citation type="journal article" date="2024" name="Proc. Natl. Acad. Sci. U.S.A.">
        <title>Extraordinary preservation of gene collinearity over three hundred million years revealed in homosporous lycophytes.</title>
        <authorList>
            <person name="Li C."/>
            <person name="Wickell D."/>
            <person name="Kuo L.Y."/>
            <person name="Chen X."/>
            <person name="Nie B."/>
            <person name="Liao X."/>
            <person name="Peng D."/>
            <person name="Ji J."/>
            <person name="Jenkins J."/>
            <person name="Williams M."/>
            <person name="Shu S."/>
            <person name="Plott C."/>
            <person name="Barry K."/>
            <person name="Rajasekar S."/>
            <person name="Grimwood J."/>
            <person name="Han X."/>
            <person name="Sun S."/>
            <person name="Hou Z."/>
            <person name="He W."/>
            <person name="Dai G."/>
            <person name="Sun C."/>
            <person name="Schmutz J."/>
            <person name="Leebens-Mack J.H."/>
            <person name="Li F.W."/>
            <person name="Wang L."/>
        </authorList>
    </citation>
    <scope>NUCLEOTIDE SEQUENCE [LARGE SCALE GENOMIC DNA]</scope>
    <source>
        <strain evidence="2">cv. PW_Plant_1</strain>
    </source>
</reference>
<comment type="caution">
    <text evidence="1">The sequence shown here is derived from an EMBL/GenBank/DDBJ whole genome shotgun (WGS) entry which is preliminary data.</text>
</comment>
<keyword evidence="2" id="KW-1185">Reference proteome</keyword>
<protein>
    <submittedName>
        <fullName evidence="1">Uncharacterized protein</fullName>
    </submittedName>
</protein>
<dbReference type="EMBL" id="CM055107">
    <property type="protein sequence ID" value="KAJ7527078.1"/>
    <property type="molecule type" value="Genomic_DNA"/>
</dbReference>
<dbReference type="Proteomes" id="UP001162992">
    <property type="component" value="Chromosome 16"/>
</dbReference>
<evidence type="ECO:0000313" key="1">
    <source>
        <dbReference type="EMBL" id="KAJ7527078.1"/>
    </source>
</evidence>
<proteinExistence type="predicted"/>
<gene>
    <name evidence="1" type="ORF">O6H91_16G035600</name>
</gene>
<name>A0ACC2BBF1_DIPCM</name>
<sequence length="228" mass="25354">MEGDCLTSSIGSSTAISNKRQSSVASAVPKHSRSRFDEDEDLRTEFSCPYCYNDYDLDTLGSHLEDQHCFESRIAVCPVCSARIWRDMAGHVTLQHGHLYKIHSQNRFRKSSTSSNSTISLLGQELKELHLQALIGDVSSTGTISSTIVESLLSSLGCKLPSSETGDTEKKEGCPVESEKDECLTCHQPNSRVEVSLTTEEREQRSKQAARRADFVQQIVLSTFMDDR</sequence>
<accession>A0ACC2BBF1</accession>
<organism evidence="1 2">
    <name type="scientific">Diphasiastrum complanatum</name>
    <name type="common">Issler's clubmoss</name>
    <name type="synonym">Lycopodium complanatum</name>
    <dbReference type="NCBI Taxonomy" id="34168"/>
    <lineage>
        <taxon>Eukaryota</taxon>
        <taxon>Viridiplantae</taxon>
        <taxon>Streptophyta</taxon>
        <taxon>Embryophyta</taxon>
        <taxon>Tracheophyta</taxon>
        <taxon>Lycopodiopsida</taxon>
        <taxon>Lycopodiales</taxon>
        <taxon>Lycopodiaceae</taxon>
        <taxon>Lycopodioideae</taxon>
        <taxon>Diphasiastrum</taxon>
    </lineage>
</organism>